<dbReference type="EMBL" id="JAPDRQ010000068">
    <property type="protein sequence ID" value="KAJ9657151.1"/>
    <property type="molecule type" value="Genomic_DNA"/>
</dbReference>
<accession>A0ACC3A8D6</accession>
<gene>
    <name evidence="1" type="ORF">H2198_004509</name>
</gene>
<sequence>MAMIMEPTSMGADKVHINGLRFETVVGLDAWHRPGKSQPVELSVHLMPASTHGLEQAAQEDSVAYTIDYGKLYKQLQTLFSQKYDTVHQLYQAIRTILPPTRSWLINITLPKGILAAGKGLQLTWNGSIDGSNASVMQIMTVSDIDCRCIVGVNPHERLEKQRLQISITIWGLENRLSPSLLAGVSIDPSPTLIYQDMVQSVVEVSQTLNLDT</sequence>
<comment type="caution">
    <text evidence="1">The sequence shown here is derived from an EMBL/GenBank/DDBJ whole genome shotgun (WGS) entry which is preliminary data.</text>
</comment>
<proteinExistence type="predicted"/>
<evidence type="ECO:0000313" key="2">
    <source>
        <dbReference type="Proteomes" id="UP001172386"/>
    </source>
</evidence>
<dbReference type="Proteomes" id="UP001172386">
    <property type="component" value="Unassembled WGS sequence"/>
</dbReference>
<protein>
    <submittedName>
        <fullName evidence="1">Uncharacterized protein</fullName>
    </submittedName>
</protein>
<keyword evidence="2" id="KW-1185">Reference proteome</keyword>
<evidence type="ECO:0000313" key="1">
    <source>
        <dbReference type="EMBL" id="KAJ9657151.1"/>
    </source>
</evidence>
<organism evidence="1 2">
    <name type="scientific">Neophaeococcomyces mojaviensis</name>
    <dbReference type="NCBI Taxonomy" id="3383035"/>
    <lineage>
        <taxon>Eukaryota</taxon>
        <taxon>Fungi</taxon>
        <taxon>Dikarya</taxon>
        <taxon>Ascomycota</taxon>
        <taxon>Pezizomycotina</taxon>
        <taxon>Eurotiomycetes</taxon>
        <taxon>Chaetothyriomycetidae</taxon>
        <taxon>Chaetothyriales</taxon>
        <taxon>Chaetothyriales incertae sedis</taxon>
        <taxon>Neophaeococcomyces</taxon>
    </lineage>
</organism>
<reference evidence="1" key="1">
    <citation type="submission" date="2022-10" db="EMBL/GenBank/DDBJ databases">
        <title>Culturing micro-colonial fungi from biological soil crusts in the Mojave desert and describing Neophaeococcomyces mojavensis, and introducing the new genera and species Taxawa tesnikishii.</title>
        <authorList>
            <person name="Kurbessoian T."/>
            <person name="Stajich J.E."/>
        </authorList>
    </citation>
    <scope>NUCLEOTIDE SEQUENCE</scope>
    <source>
        <strain evidence="1">JES_112</strain>
    </source>
</reference>
<name>A0ACC3A8D6_9EURO</name>